<sequence length="228" mass="24555">MNRLILKHGTPVTIVILAIFAWVIYSRVAGGGVNAIILLVATAVAVWVVTTFAFIYFWPRITVGGFKRIFVKRGLGGGPIPVNTIYAVPESPSQSALTGSVIATGTDDILYLGGWLDVKASPRVLHVPDMGDRYYSVQFTDPTNGANFAYVGKRTTGTAAGDFFLCAPRWVGATPDRMTRIDVPHHAALLIGRVFVANEDDRPAAYALAKQIQLTPLELEPKGAARAT</sequence>
<evidence type="ECO:0000259" key="2">
    <source>
        <dbReference type="Pfam" id="PF06863"/>
    </source>
</evidence>
<dbReference type="Gene3D" id="2.60.40.1610">
    <property type="entry name" value="Domain of unknown function DUF1254"/>
    <property type="match status" value="1"/>
</dbReference>
<keyword evidence="1" id="KW-0472">Membrane</keyword>
<gene>
    <name evidence="3" type="ORF">GCM10023171_16550</name>
</gene>
<dbReference type="RefSeq" id="WP_345186011.1">
    <property type="nucleotide sequence ID" value="NZ_BAABGP010000010.1"/>
</dbReference>
<dbReference type="PANTHER" id="PTHR36509:SF3">
    <property type="entry name" value="SIGNAL PEPTIDE PROTEIN"/>
    <property type="match status" value="1"/>
</dbReference>
<proteinExistence type="predicted"/>
<dbReference type="EMBL" id="BAABGP010000010">
    <property type="protein sequence ID" value="GAA4484086.1"/>
    <property type="molecule type" value="Genomic_DNA"/>
</dbReference>
<dbReference type="SUPFAM" id="SSF160935">
    <property type="entry name" value="VPA0735-like"/>
    <property type="match status" value="1"/>
</dbReference>
<dbReference type="Pfam" id="PF06863">
    <property type="entry name" value="DUF1254"/>
    <property type="match status" value="1"/>
</dbReference>
<feature type="transmembrane region" description="Helical" evidence="1">
    <location>
        <begin position="12"/>
        <end position="29"/>
    </location>
</feature>
<keyword evidence="1" id="KW-0812">Transmembrane</keyword>
<feature type="transmembrane region" description="Helical" evidence="1">
    <location>
        <begin position="35"/>
        <end position="58"/>
    </location>
</feature>
<evidence type="ECO:0000313" key="4">
    <source>
        <dbReference type="Proteomes" id="UP001500731"/>
    </source>
</evidence>
<evidence type="ECO:0000313" key="3">
    <source>
        <dbReference type="EMBL" id="GAA4484086.1"/>
    </source>
</evidence>
<reference evidence="4" key="1">
    <citation type="journal article" date="2019" name="Int. J. Syst. Evol. Microbiol.">
        <title>The Global Catalogue of Microorganisms (GCM) 10K type strain sequencing project: providing services to taxonomists for standard genome sequencing and annotation.</title>
        <authorList>
            <consortium name="The Broad Institute Genomics Platform"/>
            <consortium name="The Broad Institute Genome Sequencing Center for Infectious Disease"/>
            <person name="Wu L."/>
            <person name="Ma J."/>
        </authorList>
    </citation>
    <scope>NUCLEOTIDE SEQUENCE [LARGE SCALE GENOMIC DNA]</scope>
    <source>
        <strain evidence="4">JCM 17839</strain>
    </source>
</reference>
<protein>
    <recommendedName>
        <fullName evidence="2">DUF1254 domain-containing protein</fullName>
    </recommendedName>
</protein>
<dbReference type="InterPro" id="IPR010679">
    <property type="entry name" value="DUF1254"/>
</dbReference>
<evidence type="ECO:0000256" key="1">
    <source>
        <dbReference type="SAM" id="Phobius"/>
    </source>
</evidence>
<accession>A0ABP8PCR7</accession>
<dbReference type="InterPro" id="IPR037050">
    <property type="entry name" value="DUF1254_sf"/>
</dbReference>
<keyword evidence="1" id="KW-1133">Transmembrane helix</keyword>
<keyword evidence="4" id="KW-1185">Reference proteome</keyword>
<dbReference type="PANTHER" id="PTHR36509">
    <property type="entry name" value="BLL3101 PROTEIN"/>
    <property type="match status" value="1"/>
</dbReference>
<dbReference type="Proteomes" id="UP001500731">
    <property type="component" value="Unassembled WGS sequence"/>
</dbReference>
<name>A0ABP8PCR7_9MICO</name>
<comment type="caution">
    <text evidence="3">The sequence shown here is derived from an EMBL/GenBank/DDBJ whole genome shotgun (WGS) entry which is preliminary data.</text>
</comment>
<feature type="domain" description="DUF1254" evidence="2">
    <location>
        <begin position="82"/>
        <end position="216"/>
    </location>
</feature>
<organism evidence="3 4">
    <name type="scientific">Microbacterium panaciterrae</name>
    <dbReference type="NCBI Taxonomy" id="985759"/>
    <lineage>
        <taxon>Bacteria</taxon>
        <taxon>Bacillati</taxon>
        <taxon>Actinomycetota</taxon>
        <taxon>Actinomycetes</taxon>
        <taxon>Micrococcales</taxon>
        <taxon>Microbacteriaceae</taxon>
        <taxon>Microbacterium</taxon>
    </lineage>
</organism>